<keyword evidence="8" id="KW-1185">Reference proteome</keyword>
<dbReference type="AlphaFoldDB" id="A0A423T890"/>
<accession>A0A423T890</accession>
<dbReference type="SUPFAM" id="SSF56112">
    <property type="entry name" value="Protein kinase-like (PK-like)"/>
    <property type="match status" value="1"/>
</dbReference>
<feature type="domain" description="Protein kinase" evidence="6">
    <location>
        <begin position="1"/>
        <end position="135"/>
    </location>
</feature>
<keyword evidence="1" id="KW-0723">Serine/threonine-protein kinase</keyword>
<name>A0A423T890_PENVA</name>
<protein>
    <recommendedName>
        <fullName evidence="6">Protein kinase domain-containing protein</fullName>
    </recommendedName>
</protein>
<dbReference type="PANTHER" id="PTHR24342">
    <property type="entry name" value="SERINE/THREONINE-PROTEIN KINASE 17"/>
    <property type="match status" value="1"/>
</dbReference>
<comment type="caution">
    <text evidence="7">The sequence shown here is derived from an EMBL/GenBank/DDBJ whole genome shotgun (WGS) entry which is preliminary data.</text>
</comment>
<keyword evidence="2" id="KW-0808">Transferase</keyword>
<dbReference type="SMART" id="SM00220">
    <property type="entry name" value="S_TKc"/>
    <property type="match status" value="1"/>
</dbReference>
<dbReference type="PROSITE" id="PS50011">
    <property type="entry name" value="PROTEIN_KINASE_DOM"/>
    <property type="match status" value="1"/>
</dbReference>
<evidence type="ECO:0000256" key="3">
    <source>
        <dbReference type="ARBA" id="ARBA00022741"/>
    </source>
</evidence>
<evidence type="ECO:0000256" key="1">
    <source>
        <dbReference type="ARBA" id="ARBA00022527"/>
    </source>
</evidence>
<gene>
    <name evidence="7" type="ORF">C7M84_008942</name>
</gene>
<evidence type="ECO:0000313" key="7">
    <source>
        <dbReference type="EMBL" id="ROT72664.1"/>
    </source>
</evidence>
<dbReference type="InterPro" id="IPR000719">
    <property type="entry name" value="Prot_kinase_dom"/>
</dbReference>
<dbReference type="GO" id="GO:0005524">
    <property type="term" value="F:ATP binding"/>
    <property type="evidence" value="ECO:0007669"/>
    <property type="project" value="UniProtKB-KW"/>
</dbReference>
<dbReference type="Pfam" id="PF00069">
    <property type="entry name" value="Pkinase"/>
    <property type="match status" value="1"/>
</dbReference>
<dbReference type="GO" id="GO:0035556">
    <property type="term" value="P:intracellular signal transduction"/>
    <property type="evidence" value="ECO:0007669"/>
    <property type="project" value="TreeGrafter"/>
</dbReference>
<evidence type="ECO:0000313" key="8">
    <source>
        <dbReference type="Proteomes" id="UP000283509"/>
    </source>
</evidence>
<proteinExistence type="predicted"/>
<dbReference type="OrthoDB" id="74764at2759"/>
<dbReference type="GO" id="GO:0004674">
    <property type="term" value="F:protein serine/threonine kinase activity"/>
    <property type="evidence" value="ECO:0007669"/>
    <property type="project" value="UniProtKB-KW"/>
</dbReference>
<organism evidence="7 8">
    <name type="scientific">Penaeus vannamei</name>
    <name type="common">Whiteleg shrimp</name>
    <name type="synonym">Litopenaeus vannamei</name>
    <dbReference type="NCBI Taxonomy" id="6689"/>
    <lineage>
        <taxon>Eukaryota</taxon>
        <taxon>Metazoa</taxon>
        <taxon>Ecdysozoa</taxon>
        <taxon>Arthropoda</taxon>
        <taxon>Crustacea</taxon>
        <taxon>Multicrustacea</taxon>
        <taxon>Malacostraca</taxon>
        <taxon>Eumalacostraca</taxon>
        <taxon>Eucarida</taxon>
        <taxon>Decapoda</taxon>
        <taxon>Dendrobranchiata</taxon>
        <taxon>Penaeoidea</taxon>
        <taxon>Penaeidae</taxon>
        <taxon>Penaeus</taxon>
    </lineage>
</organism>
<dbReference type="PANTHER" id="PTHR24342:SF12">
    <property type="entry name" value="DEATH-ASSOCIATED PROTEIN KINASE RELATED"/>
    <property type="match status" value="1"/>
</dbReference>
<dbReference type="EMBL" id="QCYY01002124">
    <property type="protein sequence ID" value="ROT72664.1"/>
    <property type="molecule type" value="Genomic_DNA"/>
</dbReference>
<evidence type="ECO:0000256" key="4">
    <source>
        <dbReference type="ARBA" id="ARBA00022777"/>
    </source>
</evidence>
<keyword evidence="4" id="KW-0418">Kinase</keyword>
<dbReference type="Gene3D" id="1.10.510.10">
    <property type="entry name" value="Transferase(Phosphotransferase) domain 1"/>
    <property type="match status" value="1"/>
</dbReference>
<evidence type="ECO:0000256" key="2">
    <source>
        <dbReference type="ARBA" id="ARBA00022679"/>
    </source>
</evidence>
<keyword evidence="3" id="KW-0547">Nucleotide-binding</keyword>
<evidence type="ECO:0000256" key="5">
    <source>
        <dbReference type="ARBA" id="ARBA00022840"/>
    </source>
</evidence>
<dbReference type="GO" id="GO:0005634">
    <property type="term" value="C:nucleus"/>
    <property type="evidence" value="ECO:0007669"/>
    <property type="project" value="TreeGrafter"/>
</dbReference>
<dbReference type="PROSITE" id="PS00108">
    <property type="entry name" value="PROTEIN_KINASE_ST"/>
    <property type="match status" value="1"/>
</dbReference>
<reference evidence="7 8" key="2">
    <citation type="submission" date="2019-01" db="EMBL/GenBank/DDBJ databases">
        <title>The decoding of complex shrimp genome reveals the adaptation for benthos swimmer, frequently molting mechanism and breeding impact on genome.</title>
        <authorList>
            <person name="Sun Y."/>
            <person name="Gao Y."/>
            <person name="Yu Y."/>
        </authorList>
    </citation>
    <scope>NUCLEOTIDE SEQUENCE [LARGE SCALE GENOMIC DNA]</scope>
    <source>
        <tissue evidence="7">Muscle</tissue>
    </source>
</reference>
<dbReference type="InterPro" id="IPR011009">
    <property type="entry name" value="Kinase-like_dom_sf"/>
</dbReference>
<dbReference type="GO" id="GO:0043065">
    <property type="term" value="P:positive regulation of apoptotic process"/>
    <property type="evidence" value="ECO:0007669"/>
    <property type="project" value="TreeGrafter"/>
</dbReference>
<reference evidence="7 8" key="1">
    <citation type="submission" date="2018-04" db="EMBL/GenBank/DDBJ databases">
        <authorList>
            <person name="Zhang X."/>
            <person name="Yuan J."/>
            <person name="Li F."/>
            <person name="Xiang J."/>
        </authorList>
    </citation>
    <scope>NUCLEOTIDE SEQUENCE [LARGE SCALE GENOMIC DNA]</scope>
    <source>
        <tissue evidence="7">Muscle</tissue>
    </source>
</reference>
<keyword evidence="5" id="KW-0067">ATP-binding</keyword>
<evidence type="ECO:0000259" key="6">
    <source>
        <dbReference type="PROSITE" id="PS50011"/>
    </source>
</evidence>
<dbReference type="Proteomes" id="UP000283509">
    <property type="component" value="Unassembled WGS sequence"/>
</dbReference>
<dbReference type="InterPro" id="IPR008271">
    <property type="entry name" value="Ser/Thr_kinase_AS"/>
</dbReference>
<sequence>MEPDPFCMQIAAGGDLQTLLDEDMVPYERDVISFTRQLLEGLVFIHDQNIVHLDIKPQNLVLMGEFPECAVKLCDFEISRKLTPGRDVREILGTPDYVAPLLQKMLKNITTILPWDMATPSLSLCSSLLHPGTHA</sequence>